<proteinExistence type="inferred from homology"/>
<dbReference type="Pfam" id="PF01202">
    <property type="entry name" value="SKI"/>
    <property type="match status" value="1"/>
</dbReference>
<dbReference type="SUPFAM" id="SSF52540">
    <property type="entry name" value="P-loop containing nucleoside triphosphate hydrolases"/>
    <property type="match status" value="1"/>
</dbReference>
<dbReference type="InterPro" id="IPR000623">
    <property type="entry name" value="Shikimate_kinase/TSH1"/>
</dbReference>
<dbReference type="Proteomes" id="UP000635316">
    <property type="component" value="Unassembled WGS sequence"/>
</dbReference>
<dbReference type="InterPro" id="IPR027417">
    <property type="entry name" value="P-loop_NTPase"/>
</dbReference>
<comment type="cofactor">
    <cofactor evidence="11">
        <name>Mg(2+)</name>
        <dbReference type="ChEBI" id="CHEBI:18420"/>
    </cofactor>
    <text evidence="11">Binds 1 Mg(2+) ion per subunit.</text>
</comment>
<evidence type="ECO:0000256" key="4">
    <source>
        <dbReference type="ARBA" id="ARBA00022605"/>
    </source>
</evidence>
<dbReference type="PROSITE" id="PS01128">
    <property type="entry name" value="SHIKIMATE_KINASE"/>
    <property type="match status" value="1"/>
</dbReference>
<evidence type="ECO:0000256" key="6">
    <source>
        <dbReference type="ARBA" id="ARBA00022741"/>
    </source>
</evidence>
<name>A0ABS1EBV8_9BURK</name>
<sequence length="186" mass="20508">MSEIIHDTVPVGLSTRQPVFLVGMMGAGKTTIGRALARTMNRDFLDLDHEIVGRCGVSIPVIFDIEGEEGFRNREKMVLEEVAQIDGIVLATGGGAVLREENRALLRRQGIVIYLKASVDELYRRVAKDRNRPLLATPDPKARIAELLAQRETLYESVADITIETGSGSISSVVKSIHNLLQKNQE</sequence>
<organism evidence="12 13">
    <name type="scientific">Advenella mandrilli</name>
    <dbReference type="NCBI Taxonomy" id="2800330"/>
    <lineage>
        <taxon>Bacteria</taxon>
        <taxon>Pseudomonadati</taxon>
        <taxon>Pseudomonadota</taxon>
        <taxon>Betaproteobacteria</taxon>
        <taxon>Burkholderiales</taxon>
        <taxon>Alcaligenaceae</taxon>
    </lineage>
</organism>
<dbReference type="EC" id="2.7.1.71" evidence="3 11"/>
<gene>
    <name evidence="11" type="primary">aroK</name>
    <name evidence="12" type="ORF">JHL22_09085</name>
</gene>
<feature type="binding site" evidence="11">
    <location>
        <position position="132"/>
    </location>
    <ligand>
        <name>ATP</name>
        <dbReference type="ChEBI" id="CHEBI:30616"/>
    </ligand>
</feature>
<reference evidence="12 13" key="1">
    <citation type="submission" date="2020-12" db="EMBL/GenBank/DDBJ databases">
        <authorList>
            <person name="Lu T."/>
            <person name="Wang Q."/>
            <person name="Han X."/>
        </authorList>
    </citation>
    <scope>NUCLEOTIDE SEQUENCE [LARGE SCALE GENOMIC DNA]</scope>
    <source>
        <strain evidence="12 13">WQ 585</strain>
    </source>
</reference>
<comment type="caution">
    <text evidence="12">The sequence shown here is derived from an EMBL/GenBank/DDBJ whole genome shotgun (WGS) entry which is preliminary data.</text>
</comment>
<evidence type="ECO:0000256" key="8">
    <source>
        <dbReference type="ARBA" id="ARBA00022840"/>
    </source>
</evidence>
<keyword evidence="11" id="KW-0460">Magnesium</keyword>
<evidence type="ECO:0000256" key="5">
    <source>
        <dbReference type="ARBA" id="ARBA00022679"/>
    </source>
</evidence>
<dbReference type="EMBL" id="JAENGP010000009">
    <property type="protein sequence ID" value="MBK1781372.1"/>
    <property type="molecule type" value="Genomic_DNA"/>
</dbReference>
<protein>
    <recommendedName>
        <fullName evidence="3 11">Shikimate kinase</fullName>
        <shortName evidence="11">SK</shortName>
        <ecNumber evidence="3 11">2.7.1.71</ecNumber>
    </recommendedName>
</protein>
<dbReference type="InterPro" id="IPR031322">
    <property type="entry name" value="Shikimate/glucono_kinase"/>
</dbReference>
<evidence type="ECO:0000256" key="2">
    <source>
        <dbReference type="ARBA" id="ARBA00006997"/>
    </source>
</evidence>
<evidence type="ECO:0000256" key="10">
    <source>
        <dbReference type="ARBA" id="ARBA00048567"/>
    </source>
</evidence>
<comment type="subcellular location">
    <subcellularLocation>
        <location evidence="11">Cytoplasm</location>
    </subcellularLocation>
</comment>
<feature type="binding site" evidence="11">
    <location>
        <position position="94"/>
    </location>
    <ligand>
        <name>substrate</name>
    </ligand>
</feature>
<keyword evidence="4 11" id="KW-0028">Amino-acid biosynthesis</keyword>
<evidence type="ECO:0000313" key="13">
    <source>
        <dbReference type="Proteomes" id="UP000635316"/>
    </source>
</evidence>
<dbReference type="InterPro" id="IPR023000">
    <property type="entry name" value="Shikimate_kinase_CS"/>
</dbReference>
<feature type="binding site" evidence="11">
    <location>
        <position position="72"/>
    </location>
    <ligand>
        <name>substrate</name>
    </ligand>
</feature>
<keyword evidence="11" id="KW-0479">Metal-binding</keyword>
<feature type="binding site" evidence="11">
    <location>
        <begin position="26"/>
        <end position="31"/>
    </location>
    <ligand>
        <name>ATP</name>
        <dbReference type="ChEBI" id="CHEBI:30616"/>
    </ligand>
</feature>
<dbReference type="RefSeq" id="WP_200236202.1">
    <property type="nucleotide sequence ID" value="NZ_JAENGP010000009.1"/>
</dbReference>
<comment type="caution">
    <text evidence="11">Lacks conserved residue(s) required for the propagation of feature annotation.</text>
</comment>
<feature type="binding site" evidence="11">
    <location>
        <position position="30"/>
    </location>
    <ligand>
        <name>Mg(2+)</name>
        <dbReference type="ChEBI" id="CHEBI:18420"/>
    </ligand>
</feature>
<dbReference type="CDD" id="cd00464">
    <property type="entry name" value="SK"/>
    <property type="match status" value="1"/>
</dbReference>
<dbReference type="PANTHER" id="PTHR21087:SF16">
    <property type="entry name" value="SHIKIMATE KINASE 1, CHLOROPLASTIC"/>
    <property type="match status" value="1"/>
</dbReference>
<dbReference type="PRINTS" id="PR01100">
    <property type="entry name" value="SHIKIMTKNASE"/>
</dbReference>
<feature type="binding site" evidence="11">
    <location>
        <position position="151"/>
    </location>
    <ligand>
        <name>substrate</name>
    </ligand>
</feature>
<keyword evidence="13" id="KW-1185">Reference proteome</keyword>
<evidence type="ECO:0000256" key="9">
    <source>
        <dbReference type="ARBA" id="ARBA00023141"/>
    </source>
</evidence>
<dbReference type="PANTHER" id="PTHR21087">
    <property type="entry name" value="SHIKIMATE KINASE"/>
    <property type="match status" value="1"/>
</dbReference>
<comment type="function">
    <text evidence="11">Catalyzes the specific phosphorylation of the 3-hydroxyl group of shikimic acid using ATP as a cosubstrate.</text>
</comment>
<comment type="catalytic activity">
    <reaction evidence="10 11">
        <text>shikimate + ATP = 3-phosphoshikimate + ADP + H(+)</text>
        <dbReference type="Rhea" id="RHEA:13121"/>
        <dbReference type="ChEBI" id="CHEBI:15378"/>
        <dbReference type="ChEBI" id="CHEBI:30616"/>
        <dbReference type="ChEBI" id="CHEBI:36208"/>
        <dbReference type="ChEBI" id="CHEBI:145989"/>
        <dbReference type="ChEBI" id="CHEBI:456216"/>
        <dbReference type="EC" id="2.7.1.71"/>
    </reaction>
</comment>
<keyword evidence="8 11" id="KW-0067">ATP-binding</keyword>
<dbReference type="HAMAP" id="MF_00109">
    <property type="entry name" value="Shikimate_kinase"/>
    <property type="match status" value="1"/>
</dbReference>
<dbReference type="Gene3D" id="3.40.50.300">
    <property type="entry name" value="P-loop containing nucleotide triphosphate hydrolases"/>
    <property type="match status" value="1"/>
</dbReference>
<evidence type="ECO:0000256" key="3">
    <source>
        <dbReference type="ARBA" id="ARBA00012154"/>
    </source>
</evidence>
<evidence type="ECO:0000256" key="7">
    <source>
        <dbReference type="ARBA" id="ARBA00022777"/>
    </source>
</evidence>
<accession>A0ABS1EBV8</accession>
<keyword evidence="6 11" id="KW-0547">Nucleotide-binding</keyword>
<evidence type="ECO:0000256" key="11">
    <source>
        <dbReference type="HAMAP-Rule" id="MF_00109"/>
    </source>
</evidence>
<comment type="similarity">
    <text evidence="2 11">Belongs to the shikimate kinase family.</text>
</comment>
<keyword evidence="5 11" id="KW-0808">Transferase</keyword>
<comment type="subunit">
    <text evidence="11">Monomer.</text>
</comment>
<comment type="pathway">
    <text evidence="1 11">Metabolic intermediate biosynthesis; chorismate biosynthesis; chorismate from D-erythrose 4-phosphate and phosphoenolpyruvate: step 5/7.</text>
</comment>
<evidence type="ECO:0000256" key="1">
    <source>
        <dbReference type="ARBA" id="ARBA00004842"/>
    </source>
</evidence>
<keyword evidence="11" id="KW-0963">Cytoplasm</keyword>
<evidence type="ECO:0000313" key="12">
    <source>
        <dbReference type="EMBL" id="MBK1781372.1"/>
    </source>
</evidence>
<keyword evidence="7 11" id="KW-0418">Kinase</keyword>
<dbReference type="GO" id="GO:0016301">
    <property type="term" value="F:kinase activity"/>
    <property type="evidence" value="ECO:0007669"/>
    <property type="project" value="UniProtKB-KW"/>
</dbReference>
<feature type="binding site" evidence="11">
    <location>
        <position position="48"/>
    </location>
    <ligand>
        <name>substrate</name>
    </ligand>
</feature>
<keyword evidence="9 11" id="KW-0057">Aromatic amino acid biosynthesis</keyword>